<dbReference type="InterPro" id="IPR012160">
    <property type="entry name" value="LtaS-like"/>
</dbReference>
<evidence type="ECO:0000256" key="5">
    <source>
        <dbReference type="ARBA" id="ARBA00023136"/>
    </source>
</evidence>
<evidence type="ECO:0000256" key="9">
    <source>
        <dbReference type="SAM" id="Phobius"/>
    </source>
</evidence>
<keyword evidence="4 9" id="KW-1133">Transmembrane helix</keyword>
<evidence type="ECO:0000313" key="11">
    <source>
        <dbReference type="EMBL" id="RMM46225.1"/>
    </source>
</evidence>
<dbReference type="Gene3D" id="3.30.1120.80">
    <property type="match status" value="1"/>
</dbReference>
<evidence type="ECO:0000313" key="12">
    <source>
        <dbReference type="Proteomes" id="UP000270661"/>
    </source>
</evidence>
<evidence type="ECO:0000259" key="10">
    <source>
        <dbReference type="Pfam" id="PF00884"/>
    </source>
</evidence>
<dbReference type="Proteomes" id="UP000270661">
    <property type="component" value="Unassembled WGS sequence"/>
</dbReference>
<dbReference type="PANTHER" id="PTHR47371:SF3">
    <property type="entry name" value="PHOSPHOGLYCEROL TRANSFERASE I"/>
    <property type="match status" value="1"/>
</dbReference>
<comment type="subcellular location">
    <subcellularLocation>
        <location evidence="1">Cell membrane</location>
        <topology evidence="1">Multi-pass membrane protein</topology>
    </subcellularLocation>
</comment>
<dbReference type="GO" id="GO:0046872">
    <property type="term" value="F:metal ion binding"/>
    <property type="evidence" value="ECO:0007669"/>
    <property type="project" value="UniProtKB-KW"/>
</dbReference>
<keyword evidence="2" id="KW-1003">Cell membrane</keyword>
<evidence type="ECO:0000256" key="8">
    <source>
        <dbReference type="PIRSR" id="PIRSR005091-3"/>
    </source>
</evidence>
<protein>
    <recommendedName>
        <fullName evidence="10">Sulfatase N-terminal domain-containing protein</fullName>
    </recommendedName>
</protein>
<keyword evidence="7" id="KW-0464">Manganese</keyword>
<evidence type="ECO:0000256" key="4">
    <source>
        <dbReference type="ARBA" id="ARBA00022989"/>
    </source>
</evidence>
<dbReference type="PANTHER" id="PTHR47371">
    <property type="entry name" value="LIPOTEICHOIC ACID SYNTHASE"/>
    <property type="match status" value="1"/>
</dbReference>
<dbReference type="GO" id="GO:0005886">
    <property type="term" value="C:plasma membrane"/>
    <property type="evidence" value="ECO:0007669"/>
    <property type="project" value="UniProtKB-SubCell"/>
</dbReference>
<evidence type="ECO:0000256" key="2">
    <source>
        <dbReference type="ARBA" id="ARBA00022475"/>
    </source>
</evidence>
<dbReference type="SUPFAM" id="SSF53649">
    <property type="entry name" value="Alkaline phosphatase-like"/>
    <property type="match status" value="1"/>
</dbReference>
<reference evidence="11 12" key="1">
    <citation type="submission" date="2018-08" db="EMBL/GenBank/DDBJ databases">
        <title>Recombination of ecologically and evolutionarily significant loci maintains genetic cohesion in the Pseudomonas syringae species complex.</title>
        <authorList>
            <person name="Dillon M."/>
            <person name="Thakur S."/>
            <person name="Almeida R.N.D."/>
            <person name="Weir B.S."/>
            <person name="Guttman D.S."/>
        </authorList>
    </citation>
    <scope>NUCLEOTIDE SEQUENCE [LARGE SCALE GENOMIC DNA]</scope>
    <source>
        <strain evidence="11 12">NCPPB2445</strain>
    </source>
</reference>
<feature type="binding site" evidence="8">
    <location>
        <position position="573"/>
    </location>
    <ligand>
        <name>Mn(2+)</name>
        <dbReference type="ChEBI" id="CHEBI:29035"/>
    </ligand>
</feature>
<feature type="transmembrane region" description="Helical" evidence="9">
    <location>
        <begin position="60"/>
        <end position="84"/>
    </location>
</feature>
<feature type="domain" description="Sulfatase N-terminal" evidence="10">
    <location>
        <begin position="348"/>
        <end position="626"/>
    </location>
</feature>
<keyword evidence="5 9" id="KW-0472">Membrane</keyword>
<dbReference type="InterPro" id="IPR000917">
    <property type="entry name" value="Sulfatase_N"/>
</dbReference>
<keyword evidence="12" id="KW-1185">Reference proteome</keyword>
<sequence>MQHLRSCANPGPGFGQRRVCLGTLSLSTPIGSSNDMAIPDALSQQRSTHRLLQPTVKSHLAYTLLCALVMMVMFSLLRVALLVYNRQMILDTPASTFVEAFANGLRFDLRLVVYLSVPLLLALFSVRAMAARGFFRFWLTVTSSIALFLGLMELDFYREFHQRLNGLVFQYVKEDPKTVMSMLWYGFPVVRYLLAWAGGTIILSLAFKGADRATRPRGPFSGGSISTRQIAPWYGRVVVFVVCLMMAVVAARGTLRQGPPLRWGDVYTTDSNFANQLGLNGTLSLVTAAKSRMSEDRDNIWKATLEQPLAQQTVRDMLVLPDDKLVDTATAAVRRDYTPPADKTLPIKNVVVILMESMAGHSVGALGAPGNITPYLDKLSKEGLLFDRFFSNGTHTHQGMFATMACFPNLPGFEYLMQTPEGSHKLSGLPQLLSARDYDDVYVYNGDFAWDNQSGFFSNQGMTNFIGRNDFVNPVFSDPTWGVSDQDMFDRGLIELKARENGKPFYALLQTLSNHTPYALPTPLPVERVTDRGSLNEHLTAMRYSDWALGQFFEKARKEPYFKETLFVVVGDHGFGNERQITEMDLGRFNVPMLLIGPGIQEKFGQRNHTVGTQVDIVPTIMGRIGGQVRNQCWGRDLLNLPQGDAGFGVIKPSGSEQTTAIIRDDRILVLPKDKEMAPKMYRYELGSNPHAEIIPQAQDTAQMKLQLESFLQTATKSLLDNTAGVVDGKPD</sequence>
<dbReference type="InterPro" id="IPR017850">
    <property type="entry name" value="Alkaline_phosphatase_core_sf"/>
</dbReference>
<dbReference type="PIRSF" id="PIRSF005091">
    <property type="entry name" value="Mmb_sulf_HI1246"/>
    <property type="match status" value="1"/>
</dbReference>
<proteinExistence type="predicted"/>
<feature type="active site" evidence="6">
    <location>
        <position position="396"/>
    </location>
</feature>
<comment type="caution">
    <text evidence="11">The sequence shown here is derived from an EMBL/GenBank/DDBJ whole genome shotgun (WGS) entry which is preliminary data.</text>
</comment>
<gene>
    <name evidence="11" type="ORF">ALQ77_04811</name>
</gene>
<accession>A0A3M3E9W3</accession>
<evidence type="ECO:0000256" key="7">
    <source>
        <dbReference type="PIRSR" id="PIRSR005091-2"/>
    </source>
</evidence>
<feature type="binding site" evidence="7">
    <location>
        <position position="515"/>
    </location>
    <ligand>
        <name>substrate</name>
    </ligand>
</feature>
<evidence type="ECO:0000256" key="6">
    <source>
        <dbReference type="PIRSR" id="PIRSR005091-1"/>
    </source>
</evidence>
<dbReference type="AlphaFoldDB" id="A0A3M3E9W3"/>
<feature type="transmembrane region" description="Helical" evidence="9">
    <location>
        <begin position="111"/>
        <end position="130"/>
    </location>
</feature>
<feature type="binding site" evidence="8">
    <location>
        <position position="396"/>
    </location>
    <ligand>
        <name>Mn(2+)</name>
        <dbReference type="ChEBI" id="CHEBI:29035"/>
    </ligand>
</feature>
<feature type="transmembrane region" description="Helical" evidence="9">
    <location>
        <begin position="137"/>
        <end position="157"/>
    </location>
</feature>
<feature type="transmembrane region" description="Helical" evidence="9">
    <location>
        <begin position="233"/>
        <end position="251"/>
    </location>
</feature>
<dbReference type="Pfam" id="PF00884">
    <property type="entry name" value="Sulfatase"/>
    <property type="match status" value="1"/>
</dbReference>
<keyword evidence="3 9" id="KW-0812">Transmembrane</keyword>
<dbReference type="InterPro" id="IPR050448">
    <property type="entry name" value="OpgB/LTA_synthase_biosynth"/>
</dbReference>
<organism evidence="11 12">
    <name type="scientific">Pseudomonas corrugata</name>
    <dbReference type="NCBI Taxonomy" id="47879"/>
    <lineage>
        <taxon>Bacteria</taxon>
        <taxon>Pseudomonadati</taxon>
        <taxon>Pseudomonadota</taxon>
        <taxon>Gammaproteobacteria</taxon>
        <taxon>Pseudomonadales</taxon>
        <taxon>Pseudomonadaceae</taxon>
        <taxon>Pseudomonas</taxon>
    </lineage>
</organism>
<dbReference type="EMBL" id="RBOJ01000092">
    <property type="protein sequence ID" value="RMM46225.1"/>
    <property type="molecule type" value="Genomic_DNA"/>
</dbReference>
<name>A0A3M3E9W3_9PSED</name>
<dbReference type="Gene3D" id="3.40.720.10">
    <property type="entry name" value="Alkaline Phosphatase, subunit A"/>
    <property type="match status" value="1"/>
</dbReference>
<feature type="binding site" evidence="8">
    <location>
        <position position="572"/>
    </location>
    <ligand>
        <name>Mn(2+)</name>
        <dbReference type="ChEBI" id="CHEBI:29035"/>
    </ligand>
</feature>
<feature type="binding site" evidence="8">
    <location>
        <position position="356"/>
    </location>
    <ligand>
        <name>Mn(2+)</name>
        <dbReference type="ChEBI" id="CHEBI:29035"/>
    </ligand>
</feature>
<keyword evidence="7" id="KW-0479">Metal-binding</keyword>
<dbReference type="CDD" id="cd16015">
    <property type="entry name" value="LTA_synthase"/>
    <property type="match status" value="1"/>
</dbReference>
<evidence type="ECO:0000256" key="3">
    <source>
        <dbReference type="ARBA" id="ARBA00022692"/>
    </source>
</evidence>
<evidence type="ECO:0000256" key="1">
    <source>
        <dbReference type="ARBA" id="ARBA00004651"/>
    </source>
</evidence>
<feature type="transmembrane region" description="Helical" evidence="9">
    <location>
        <begin position="189"/>
        <end position="207"/>
    </location>
</feature>
<dbReference type="STRING" id="47879.AXG94_23575"/>